<organism evidence="1 2">
    <name type="scientific">Chitinophaga defluvii</name>
    <dbReference type="NCBI Taxonomy" id="3163343"/>
    <lineage>
        <taxon>Bacteria</taxon>
        <taxon>Pseudomonadati</taxon>
        <taxon>Bacteroidota</taxon>
        <taxon>Chitinophagia</taxon>
        <taxon>Chitinophagales</taxon>
        <taxon>Chitinophagaceae</taxon>
        <taxon>Chitinophaga</taxon>
    </lineage>
</organism>
<gene>
    <name evidence="1" type="ORF">ABR189_18825</name>
</gene>
<evidence type="ECO:0000313" key="2">
    <source>
        <dbReference type="Proteomes" id="UP001549749"/>
    </source>
</evidence>
<evidence type="ECO:0000313" key="1">
    <source>
        <dbReference type="EMBL" id="MET6999450.1"/>
    </source>
</evidence>
<protein>
    <recommendedName>
        <fullName evidence="3">DUF4935 domain-containing protein</fullName>
    </recommendedName>
</protein>
<dbReference type="RefSeq" id="WP_354662013.1">
    <property type="nucleotide sequence ID" value="NZ_JBEXAC010000002.1"/>
</dbReference>
<dbReference type="Proteomes" id="UP001549749">
    <property type="component" value="Unassembled WGS sequence"/>
</dbReference>
<accession>A0ABV2T8S1</accession>
<reference evidence="1 2" key="1">
    <citation type="submission" date="2024-06" db="EMBL/GenBank/DDBJ databases">
        <title>Chitinophaga defluvii sp. nov., isolated from municipal sewage.</title>
        <authorList>
            <person name="Zhang L."/>
        </authorList>
    </citation>
    <scope>NUCLEOTIDE SEQUENCE [LARGE SCALE GENOMIC DNA]</scope>
    <source>
        <strain evidence="1 2">H8</strain>
    </source>
</reference>
<evidence type="ECO:0008006" key="3">
    <source>
        <dbReference type="Google" id="ProtNLM"/>
    </source>
</evidence>
<keyword evidence="2" id="KW-1185">Reference proteome</keyword>
<sequence length="312" mass="36386">MDLILDTNIYRNLVRNLTDNQVFDISNKIKQKCRQDNITLLFPINSAMELISHFNDESEIEKLECRRALKLLVDLSTKHSSAHIHVDFIPPLNAILERHFFGTEDKHAKIYAKVITLAQMLVGNIEAEEQADMDKYIQTVRGQIEFEKREIRDNYEDYLKSMNNGEADWEYFKNKKQLRRDYFHKLKIGRLSFLVAQSFVDRAHNIIGHPIVKDQEYYDKVIKFMQDFCPALVMNELLLENVGHGVEAIKDVADGRWNTIIDISLIFGALYNPKNVDRRLVTEENNIHSSFDSCGFQNKILSLDQFRALMGI</sequence>
<comment type="caution">
    <text evidence="1">The sequence shown here is derived from an EMBL/GenBank/DDBJ whole genome shotgun (WGS) entry which is preliminary data.</text>
</comment>
<dbReference type="EMBL" id="JBEXAC010000002">
    <property type="protein sequence ID" value="MET6999450.1"/>
    <property type="molecule type" value="Genomic_DNA"/>
</dbReference>
<name>A0ABV2T8S1_9BACT</name>
<proteinExistence type="predicted"/>